<comment type="similarity">
    <text evidence="1">Belongs to the CapA family.</text>
</comment>
<dbReference type="InterPro" id="IPR001995">
    <property type="entry name" value="Peptidase_A2_cat"/>
</dbReference>
<dbReference type="Gene3D" id="3.60.21.10">
    <property type="match status" value="1"/>
</dbReference>
<reference evidence="3" key="1">
    <citation type="journal article" date="2021" name="PeerJ">
        <title>Extensive microbial diversity within the chicken gut microbiome revealed by metagenomics and culture.</title>
        <authorList>
            <person name="Gilroy R."/>
            <person name="Ravi A."/>
            <person name="Getino M."/>
            <person name="Pursley I."/>
            <person name="Horton D.L."/>
            <person name="Alikhan N.F."/>
            <person name="Baker D."/>
            <person name="Gharbi K."/>
            <person name="Hall N."/>
            <person name="Watson M."/>
            <person name="Adriaenssens E.M."/>
            <person name="Foster-Nyarko E."/>
            <person name="Jarju S."/>
            <person name="Secka A."/>
            <person name="Antonio M."/>
            <person name="Oren A."/>
            <person name="Chaudhuri R.R."/>
            <person name="La Ragione R."/>
            <person name="Hildebrand F."/>
            <person name="Pallen M.J."/>
        </authorList>
    </citation>
    <scope>NUCLEOTIDE SEQUENCE</scope>
    <source>
        <strain evidence="3">USAMLcec3-2134</strain>
    </source>
</reference>
<dbReference type="PROSITE" id="PS51257">
    <property type="entry name" value="PROKAR_LIPOPROTEIN"/>
    <property type="match status" value="1"/>
</dbReference>
<dbReference type="PROSITE" id="PS50175">
    <property type="entry name" value="ASP_PROT_RETROV"/>
    <property type="match status" value="1"/>
</dbReference>
<dbReference type="PANTHER" id="PTHR33393">
    <property type="entry name" value="POLYGLUTAMINE SYNTHESIS ACCESSORY PROTEIN RV0574C-RELATED"/>
    <property type="match status" value="1"/>
</dbReference>
<dbReference type="SMART" id="SM00854">
    <property type="entry name" value="PGA_cap"/>
    <property type="match status" value="1"/>
</dbReference>
<dbReference type="CDD" id="cd07381">
    <property type="entry name" value="MPP_CapA"/>
    <property type="match status" value="1"/>
</dbReference>
<proteinExistence type="inferred from homology"/>
<dbReference type="GO" id="GO:0004190">
    <property type="term" value="F:aspartic-type endopeptidase activity"/>
    <property type="evidence" value="ECO:0007669"/>
    <property type="project" value="InterPro"/>
</dbReference>
<dbReference type="EMBL" id="DWXE01000030">
    <property type="protein sequence ID" value="HJB91535.1"/>
    <property type="molecule type" value="Genomic_DNA"/>
</dbReference>
<dbReference type="InterPro" id="IPR052169">
    <property type="entry name" value="CW_Biosynth-Accessory"/>
</dbReference>
<evidence type="ECO:0000259" key="2">
    <source>
        <dbReference type="PROSITE" id="PS50175"/>
    </source>
</evidence>
<reference evidence="3" key="2">
    <citation type="submission" date="2021-04" db="EMBL/GenBank/DDBJ databases">
        <authorList>
            <person name="Gilroy R."/>
        </authorList>
    </citation>
    <scope>NUCLEOTIDE SEQUENCE</scope>
    <source>
        <strain evidence="3">USAMLcec3-2134</strain>
    </source>
</reference>
<dbReference type="Pfam" id="PF09587">
    <property type="entry name" value="PGA_cap"/>
    <property type="match status" value="1"/>
</dbReference>
<feature type="domain" description="Peptidase A2" evidence="2">
    <location>
        <begin position="191"/>
        <end position="228"/>
    </location>
</feature>
<dbReference type="GO" id="GO:0006508">
    <property type="term" value="P:proteolysis"/>
    <property type="evidence" value="ECO:0007669"/>
    <property type="project" value="InterPro"/>
</dbReference>
<dbReference type="Proteomes" id="UP000886883">
    <property type="component" value="Unassembled WGS sequence"/>
</dbReference>
<sequence length="431" mass="46538">MAGKRKRSRRNKGGLFLATLFLTISTGCVVLLAGWAIAGTQTPQLAAVRVESQMAAMNAGVSQAGEDGALTKGSAGEAEEKGAADRVPGKYDALLADEELCRQQNVYAKETADPEEISIVFAGDILFDDHYAPMAKLLQRGKGIEGSISPETLDAMRSADIFVVNNEFPYTDRGAPTEGKTFTFRAKPEYASLLLDMGADLVSLANNHAYDYGEVSLTDSLDTLSGIGMPWMGAGRNLEEAICPVYFIANDRKIAFIAATQIERIENPDTKGATETSPGVFRCLDPERLLAVVRNASQVSDYVIVFIHWGTEGTDELDWAQKDQAPKIAEAGADLIIGAHPHVLQPLGYCGDTPVVYSLGNFLFNSKPLDSCLVRLTLDENGLKGLQFLPARQEDCSVKLLEGGEKERVLQYMRDISDGVAIDAEGFVTKG</sequence>
<name>A0A9D2SD15_9FIRM</name>
<dbReference type="SUPFAM" id="SSF56300">
    <property type="entry name" value="Metallo-dependent phosphatases"/>
    <property type="match status" value="1"/>
</dbReference>
<dbReference type="AlphaFoldDB" id="A0A9D2SD15"/>
<evidence type="ECO:0000256" key="1">
    <source>
        <dbReference type="ARBA" id="ARBA00005662"/>
    </source>
</evidence>
<dbReference type="InterPro" id="IPR019079">
    <property type="entry name" value="Capsule_synth_CapA"/>
</dbReference>
<comment type="caution">
    <text evidence="3">The sequence shown here is derived from an EMBL/GenBank/DDBJ whole genome shotgun (WGS) entry which is preliminary data.</text>
</comment>
<evidence type="ECO:0000313" key="4">
    <source>
        <dbReference type="Proteomes" id="UP000886883"/>
    </source>
</evidence>
<dbReference type="PANTHER" id="PTHR33393:SF13">
    <property type="entry name" value="PGA BIOSYNTHESIS PROTEIN CAPA"/>
    <property type="match status" value="1"/>
</dbReference>
<organism evidence="3 4">
    <name type="scientific">Candidatus Eisenbergiella merdigallinarum</name>
    <dbReference type="NCBI Taxonomy" id="2838552"/>
    <lineage>
        <taxon>Bacteria</taxon>
        <taxon>Bacillati</taxon>
        <taxon>Bacillota</taxon>
        <taxon>Clostridia</taxon>
        <taxon>Lachnospirales</taxon>
        <taxon>Lachnospiraceae</taxon>
        <taxon>Eisenbergiella</taxon>
    </lineage>
</organism>
<protein>
    <submittedName>
        <fullName evidence="3">CapA family protein</fullName>
    </submittedName>
</protein>
<dbReference type="InterPro" id="IPR029052">
    <property type="entry name" value="Metallo-depent_PP-like"/>
</dbReference>
<accession>A0A9D2SD15</accession>
<gene>
    <name evidence="3" type="ORF">H9763_08735</name>
</gene>
<evidence type="ECO:0000313" key="3">
    <source>
        <dbReference type="EMBL" id="HJB91535.1"/>
    </source>
</evidence>